<dbReference type="InterPro" id="IPR000847">
    <property type="entry name" value="LysR_HTH_N"/>
</dbReference>
<comment type="caution">
    <text evidence="6">The sequence shown here is derived from an EMBL/GenBank/DDBJ whole genome shotgun (WGS) entry which is preliminary data.</text>
</comment>
<dbReference type="GO" id="GO:0003700">
    <property type="term" value="F:DNA-binding transcription factor activity"/>
    <property type="evidence" value="ECO:0007669"/>
    <property type="project" value="InterPro"/>
</dbReference>
<feature type="domain" description="HTH lysR-type" evidence="5">
    <location>
        <begin position="1"/>
        <end position="58"/>
    </location>
</feature>
<dbReference type="PROSITE" id="PS50931">
    <property type="entry name" value="HTH_LYSR"/>
    <property type="match status" value="1"/>
</dbReference>
<dbReference type="PANTHER" id="PTHR30346">
    <property type="entry name" value="TRANSCRIPTIONAL DUAL REGULATOR HCAR-RELATED"/>
    <property type="match status" value="1"/>
</dbReference>
<dbReference type="PANTHER" id="PTHR30346:SF26">
    <property type="entry name" value="HYDROGEN PEROXIDE-INDUCIBLE GENES ACTIVATOR"/>
    <property type="match status" value="1"/>
</dbReference>
<comment type="similarity">
    <text evidence="1">Belongs to the LysR transcriptional regulatory family.</text>
</comment>
<accession>A0A0R2U7F8</accession>
<gene>
    <name evidence="6" type="ORF">ABS24_02370</name>
</gene>
<protein>
    <recommendedName>
        <fullName evidence="5">HTH lysR-type domain-containing protein</fullName>
    </recommendedName>
</protein>
<dbReference type="InterPro" id="IPR036388">
    <property type="entry name" value="WH-like_DNA-bd_sf"/>
</dbReference>
<evidence type="ECO:0000313" key="6">
    <source>
        <dbReference type="EMBL" id="KRO95521.1"/>
    </source>
</evidence>
<evidence type="ECO:0000256" key="3">
    <source>
        <dbReference type="ARBA" id="ARBA00023125"/>
    </source>
</evidence>
<evidence type="ECO:0000256" key="1">
    <source>
        <dbReference type="ARBA" id="ARBA00009437"/>
    </source>
</evidence>
<dbReference type="Gene3D" id="1.10.10.10">
    <property type="entry name" value="Winged helix-like DNA-binding domain superfamily/Winged helix DNA-binding domain"/>
    <property type="match status" value="1"/>
</dbReference>
<organism evidence="6 7">
    <name type="scientific">SAR92 bacterium BACL26 MAG-121220-bin70</name>
    <dbReference type="NCBI Taxonomy" id="1655626"/>
    <lineage>
        <taxon>Bacteria</taxon>
        <taxon>Pseudomonadati</taxon>
        <taxon>Pseudomonadota</taxon>
        <taxon>Gammaproteobacteria</taxon>
        <taxon>Cellvibrionales</taxon>
        <taxon>Porticoccaceae</taxon>
        <taxon>SAR92 clade</taxon>
    </lineage>
</organism>
<keyword evidence="4" id="KW-0804">Transcription</keyword>
<evidence type="ECO:0000256" key="4">
    <source>
        <dbReference type="ARBA" id="ARBA00023163"/>
    </source>
</evidence>
<sequence length="135" mass="15108">MTITQLKYVMSLWHFQYFGKATENCSISQPTLSIAVKNLESELGIDLFERSKTILWVTALGAKILQQAQRYVAETSAIAGLALSGRNNLNRRLHLCAVFTISPYPSPHCISSLQNTIDDLRNTNHQCNLQGITKI</sequence>
<dbReference type="SUPFAM" id="SSF46785">
    <property type="entry name" value="Winged helix' DNA-binding domain"/>
    <property type="match status" value="1"/>
</dbReference>
<evidence type="ECO:0000313" key="7">
    <source>
        <dbReference type="Proteomes" id="UP000051213"/>
    </source>
</evidence>
<dbReference type="Proteomes" id="UP000051213">
    <property type="component" value="Unassembled WGS sequence"/>
</dbReference>
<dbReference type="InterPro" id="IPR036390">
    <property type="entry name" value="WH_DNA-bd_sf"/>
</dbReference>
<dbReference type="Pfam" id="PF00126">
    <property type="entry name" value="HTH_1"/>
    <property type="match status" value="1"/>
</dbReference>
<keyword evidence="3" id="KW-0238">DNA-binding</keyword>
<dbReference type="GO" id="GO:0003677">
    <property type="term" value="F:DNA binding"/>
    <property type="evidence" value="ECO:0007669"/>
    <property type="project" value="UniProtKB-KW"/>
</dbReference>
<dbReference type="GO" id="GO:0032993">
    <property type="term" value="C:protein-DNA complex"/>
    <property type="evidence" value="ECO:0007669"/>
    <property type="project" value="TreeGrafter"/>
</dbReference>
<dbReference type="PRINTS" id="PR00039">
    <property type="entry name" value="HTHLYSR"/>
</dbReference>
<evidence type="ECO:0000259" key="5">
    <source>
        <dbReference type="PROSITE" id="PS50931"/>
    </source>
</evidence>
<name>A0A0R2U7F8_9GAMM</name>
<reference evidence="6 7" key="1">
    <citation type="submission" date="2015-10" db="EMBL/GenBank/DDBJ databases">
        <title>Metagenome-Assembled Genomes uncover a global brackish microbiome.</title>
        <authorList>
            <person name="Hugerth L.W."/>
            <person name="Larsson J."/>
            <person name="Alneberg J."/>
            <person name="Lindh M.V."/>
            <person name="Legrand C."/>
            <person name="Pinhassi J."/>
            <person name="Andersson A.F."/>
        </authorList>
    </citation>
    <scope>NUCLEOTIDE SEQUENCE [LARGE SCALE GENOMIC DNA]</scope>
    <source>
        <strain evidence="6">BACL26 MAG-121220-bin70</strain>
    </source>
</reference>
<dbReference type="EMBL" id="LICA01000084">
    <property type="protein sequence ID" value="KRO95521.1"/>
    <property type="molecule type" value="Genomic_DNA"/>
</dbReference>
<keyword evidence="2" id="KW-0805">Transcription regulation</keyword>
<proteinExistence type="inferred from homology"/>
<evidence type="ECO:0000256" key="2">
    <source>
        <dbReference type="ARBA" id="ARBA00023015"/>
    </source>
</evidence>
<dbReference type="AlphaFoldDB" id="A0A0R2U7F8"/>